<dbReference type="InterPro" id="IPR050707">
    <property type="entry name" value="HTH_MetabolicPath_Reg"/>
</dbReference>
<dbReference type="SUPFAM" id="SSF55781">
    <property type="entry name" value="GAF domain-like"/>
    <property type="match status" value="1"/>
</dbReference>
<evidence type="ECO:0000313" key="7">
    <source>
        <dbReference type="Proteomes" id="UP000239209"/>
    </source>
</evidence>
<dbReference type="Pfam" id="PF09339">
    <property type="entry name" value="HTH_IclR"/>
    <property type="match status" value="1"/>
</dbReference>
<evidence type="ECO:0000313" key="6">
    <source>
        <dbReference type="EMBL" id="PRY31252.1"/>
    </source>
</evidence>
<dbReference type="PROSITE" id="PS51077">
    <property type="entry name" value="HTH_ICLR"/>
    <property type="match status" value="1"/>
</dbReference>
<dbReference type="InterPro" id="IPR029016">
    <property type="entry name" value="GAF-like_dom_sf"/>
</dbReference>
<dbReference type="Gene3D" id="3.30.450.40">
    <property type="match status" value="1"/>
</dbReference>
<dbReference type="GO" id="GO:0045892">
    <property type="term" value="P:negative regulation of DNA-templated transcription"/>
    <property type="evidence" value="ECO:0007669"/>
    <property type="project" value="TreeGrafter"/>
</dbReference>
<keyword evidence="1" id="KW-0805">Transcription regulation</keyword>
<evidence type="ECO:0000259" key="4">
    <source>
        <dbReference type="PROSITE" id="PS51077"/>
    </source>
</evidence>
<evidence type="ECO:0000256" key="2">
    <source>
        <dbReference type="ARBA" id="ARBA00023125"/>
    </source>
</evidence>
<dbReference type="GO" id="GO:0003677">
    <property type="term" value="F:DNA binding"/>
    <property type="evidence" value="ECO:0007669"/>
    <property type="project" value="UniProtKB-KW"/>
</dbReference>
<feature type="domain" description="IclR-ED" evidence="5">
    <location>
        <begin position="77"/>
        <end position="246"/>
    </location>
</feature>
<dbReference type="PROSITE" id="PS51078">
    <property type="entry name" value="ICLR_ED"/>
    <property type="match status" value="1"/>
</dbReference>
<dbReference type="AlphaFoldDB" id="A0A2T0SCW8"/>
<reference evidence="6 7" key="1">
    <citation type="submission" date="2018-03" db="EMBL/GenBank/DDBJ databases">
        <title>Genomic Encyclopedia of Archaeal and Bacterial Type Strains, Phase II (KMG-II): from individual species to whole genera.</title>
        <authorList>
            <person name="Goeker M."/>
        </authorList>
    </citation>
    <scope>NUCLEOTIDE SEQUENCE [LARGE SCALE GENOMIC DNA]</scope>
    <source>
        <strain evidence="6 7">DSM 45348</strain>
    </source>
</reference>
<dbReference type="InterPro" id="IPR005471">
    <property type="entry name" value="Tscrpt_reg_IclR_N"/>
</dbReference>
<dbReference type="SUPFAM" id="SSF46785">
    <property type="entry name" value="Winged helix' DNA-binding domain"/>
    <property type="match status" value="1"/>
</dbReference>
<keyword evidence="2 6" id="KW-0238">DNA-binding</keyword>
<dbReference type="SMART" id="SM00346">
    <property type="entry name" value="HTH_ICLR"/>
    <property type="match status" value="1"/>
</dbReference>
<comment type="caution">
    <text evidence="6">The sequence shown here is derived from an EMBL/GenBank/DDBJ whole genome shotgun (WGS) entry which is preliminary data.</text>
</comment>
<dbReference type="InterPro" id="IPR036390">
    <property type="entry name" value="WH_DNA-bd_sf"/>
</dbReference>
<gene>
    <name evidence="6" type="ORF">CLV70_103138</name>
</gene>
<dbReference type="RefSeq" id="WP_106125755.1">
    <property type="nucleotide sequence ID" value="NZ_PVZG01000003.1"/>
</dbReference>
<protein>
    <submittedName>
        <fullName evidence="6">DNA-binding IclR family transcriptional regulator</fullName>
    </submittedName>
</protein>
<evidence type="ECO:0000256" key="3">
    <source>
        <dbReference type="ARBA" id="ARBA00023163"/>
    </source>
</evidence>
<dbReference type="OrthoDB" id="4929328at2"/>
<dbReference type="PANTHER" id="PTHR30136:SF8">
    <property type="entry name" value="TRANSCRIPTIONAL REGULATORY PROTEIN"/>
    <property type="match status" value="1"/>
</dbReference>
<keyword evidence="3" id="KW-0804">Transcription</keyword>
<dbReference type="EMBL" id="PVZG01000003">
    <property type="protein sequence ID" value="PRY31252.1"/>
    <property type="molecule type" value="Genomic_DNA"/>
</dbReference>
<keyword evidence="7" id="KW-1185">Reference proteome</keyword>
<dbReference type="InterPro" id="IPR036388">
    <property type="entry name" value="WH-like_DNA-bd_sf"/>
</dbReference>
<evidence type="ECO:0000256" key="1">
    <source>
        <dbReference type="ARBA" id="ARBA00023015"/>
    </source>
</evidence>
<sequence length="252" mass="26563">MANIEASDASTSDIRAVARVGQICALFGPRVLELSAADVAERTGLNRTTAYRYCASMVAAGILERGARRGSFTLGPLMLELGTLTLGRQRVVEIARPYLQKLSAAVRMTAVLSVRGAQGPIVALVEEDTSRLVVVTVHPGTKLDITAAQTRLFLAFTDASTLENLLTGLSPVERAQVDAEIYAARQRRFSFVRAPGGPFVVAVPVFDERGLCATIAVLGAGDLPDLTPCLDQLQATAAALSDELGAASHADV</sequence>
<evidence type="ECO:0000259" key="5">
    <source>
        <dbReference type="PROSITE" id="PS51078"/>
    </source>
</evidence>
<dbReference type="Gene3D" id="1.10.10.10">
    <property type="entry name" value="Winged helix-like DNA-binding domain superfamily/Winged helix DNA-binding domain"/>
    <property type="match status" value="1"/>
</dbReference>
<feature type="domain" description="HTH iclR-type" evidence="4">
    <location>
        <begin position="14"/>
        <end position="76"/>
    </location>
</feature>
<organism evidence="6 7">
    <name type="scientific">Pseudosporangium ferrugineum</name>
    <dbReference type="NCBI Taxonomy" id="439699"/>
    <lineage>
        <taxon>Bacteria</taxon>
        <taxon>Bacillati</taxon>
        <taxon>Actinomycetota</taxon>
        <taxon>Actinomycetes</taxon>
        <taxon>Micromonosporales</taxon>
        <taxon>Micromonosporaceae</taxon>
        <taxon>Pseudosporangium</taxon>
    </lineage>
</organism>
<dbReference type="GO" id="GO:0003700">
    <property type="term" value="F:DNA-binding transcription factor activity"/>
    <property type="evidence" value="ECO:0007669"/>
    <property type="project" value="TreeGrafter"/>
</dbReference>
<accession>A0A2T0SCW8</accession>
<name>A0A2T0SCW8_9ACTN</name>
<dbReference type="InterPro" id="IPR014757">
    <property type="entry name" value="Tscrpt_reg_IclR_C"/>
</dbReference>
<dbReference type="PANTHER" id="PTHR30136">
    <property type="entry name" value="HELIX-TURN-HELIX TRANSCRIPTIONAL REGULATOR, ICLR FAMILY"/>
    <property type="match status" value="1"/>
</dbReference>
<proteinExistence type="predicted"/>
<dbReference type="Proteomes" id="UP000239209">
    <property type="component" value="Unassembled WGS sequence"/>
</dbReference>